<evidence type="ECO:0000313" key="3">
    <source>
        <dbReference type="Proteomes" id="UP000789508"/>
    </source>
</evidence>
<evidence type="ECO:0000313" key="2">
    <source>
        <dbReference type="EMBL" id="CAG8745242.1"/>
    </source>
</evidence>
<dbReference type="Pfam" id="PF22086">
    <property type="entry name" value="DUF6940"/>
    <property type="match status" value="1"/>
</dbReference>
<protein>
    <submittedName>
        <fullName evidence="2">8543_t:CDS:1</fullName>
    </submittedName>
</protein>
<reference evidence="2" key="1">
    <citation type="submission" date="2021-06" db="EMBL/GenBank/DDBJ databases">
        <authorList>
            <person name="Kallberg Y."/>
            <person name="Tangrot J."/>
            <person name="Rosling A."/>
        </authorList>
    </citation>
    <scope>NUCLEOTIDE SEQUENCE</scope>
    <source>
        <strain evidence="2">FL130A</strain>
    </source>
</reference>
<feature type="compositionally biased region" description="Basic and acidic residues" evidence="1">
    <location>
        <begin position="10"/>
        <end position="27"/>
    </location>
</feature>
<dbReference type="InterPro" id="IPR054220">
    <property type="entry name" value="DUF6940"/>
</dbReference>
<dbReference type="EMBL" id="CAJVPS010037410">
    <property type="protein sequence ID" value="CAG8745242.1"/>
    <property type="molecule type" value="Genomic_DNA"/>
</dbReference>
<accession>A0A9N9IPM9</accession>
<organism evidence="2 3">
    <name type="scientific">Ambispora leptoticha</name>
    <dbReference type="NCBI Taxonomy" id="144679"/>
    <lineage>
        <taxon>Eukaryota</taxon>
        <taxon>Fungi</taxon>
        <taxon>Fungi incertae sedis</taxon>
        <taxon>Mucoromycota</taxon>
        <taxon>Glomeromycotina</taxon>
        <taxon>Glomeromycetes</taxon>
        <taxon>Archaeosporales</taxon>
        <taxon>Ambisporaceae</taxon>
        <taxon>Ambispora</taxon>
    </lineage>
</organism>
<keyword evidence="3" id="KW-1185">Reference proteome</keyword>
<dbReference type="Proteomes" id="UP000789508">
    <property type="component" value="Unassembled WGS sequence"/>
</dbReference>
<proteinExistence type="predicted"/>
<feature type="region of interest" description="Disordered" evidence="1">
    <location>
        <begin position="1"/>
        <end position="47"/>
    </location>
</feature>
<dbReference type="OrthoDB" id="2442587at2759"/>
<evidence type="ECO:0000256" key="1">
    <source>
        <dbReference type="SAM" id="MobiDB-lite"/>
    </source>
</evidence>
<comment type="caution">
    <text evidence="2">The sequence shown here is derived from an EMBL/GenBank/DDBJ whole genome shotgun (WGS) entry which is preliminary data.</text>
</comment>
<gene>
    <name evidence="2" type="ORF">ALEPTO_LOCUS13109</name>
</gene>
<feature type="non-terminal residue" evidence="2">
    <location>
        <position position="202"/>
    </location>
</feature>
<name>A0A9N9IPM9_9GLOM</name>
<sequence length="202" mass="23088">EKLGFGSENQEEKPVKKDDITENEELKNNQTLTSSERQTRLQQNQQKLDQIQSIFNSKDTQQQPTNNNFPTVKDKNFLRTFRDELNGASAEFPAYFWECIPVSSNTIDKEFEFVLVNSGALNNIRQDYSSFQEHFRKSNDGQAVSFSSFSGDTLIVPVPQGADYKNITKFTNNTSLEQWNALWQKVGEKMEENLINAGGATR</sequence>
<dbReference type="AlphaFoldDB" id="A0A9N9IPM9"/>